<name>A0ABW0R4X1_9BACL</name>
<evidence type="ECO:0000313" key="1">
    <source>
        <dbReference type="EMBL" id="MFC5530847.1"/>
    </source>
</evidence>
<comment type="caution">
    <text evidence="1">The sequence shown here is derived from an EMBL/GenBank/DDBJ whole genome shotgun (WGS) entry which is preliminary data.</text>
</comment>
<dbReference type="RefSeq" id="WP_378112790.1">
    <property type="nucleotide sequence ID" value="NZ_JBHSNC010000048.1"/>
</dbReference>
<gene>
    <name evidence="1" type="ORF">ACFPQ4_15570</name>
</gene>
<organism evidence="1 2">
    <name type="scientific">Cohnella yongneupensis</name>
    <dbReference type="NCBI Taxonomy" id="425006"/>
    <lineage>
        <taxon>Bacteria</taxon>
        <taxon>Bacillati</taxon>
        <taxon>Bacillota</taxon>
        <taxon>Bacilli</taxon>
        <taxon>Bacillales</taxon>
        <taxon>Paenibacillaceae</taxon>
        <taxon>Cohnella</taxon>
    </lineage>
</organism>
<dbReference type="EMBL" id="JBHSNC010000048">
    <property type="protein sequence ID" value="MFC5530847.1"/>
    <property type="molecule type" value="Genomic_DNA"/>
</dbReference>
<keyword evidence="2" id="KW-1185">Reference proteome</keyword>
<sequence>MAKLLFGILMTVIWWMLHALQLDEEVAMGTVYDVKQAVNSAAHAAAQQLDRDKLEVGLLSIEEERAEQTVATYLMDNLSLDGNLNPLPESFLRDPVEVRVFEVLDEHLAYPYTYRNAQYDYEVTFDRPGVVLIVHVRYPLLFGVLAPIEWDVRGSSELVY</sequence>
<accession>A0ABW0R4X1</accession>
<evidence type="ECO:0000313" key="2">
    <source>
        <dbReference type="Proteomes" id="UP001596108"/>
    </source>
</evidence>
<reference evidence="2" key="1">
    <citation type="journal article" date="2019" name="Int. J. Syst. Evol. Microbiol.">
        <title>The Global Catalogue of Microorganisms (GCM) 10K type strain sequencing project: providing services to taxonomists for standard genome sequencing and annotation.</title>
        <authorList>
            <consortium name="The Broad Institute Genomics Platform"/>
            <consortium name="The Broad Institute Genome Sequencing Center for Infectious Disease"/>
            <person name="Wu L."/>
            <person name="Ma J."/>
        </authorList>
    </citation>
    <scope>NUCLEOTIDE SEQUENCE [LARGE SCALE GENOMIC DNA]</scope>
    <source>
        <strain evidence="2">CGMCC 1.18578</strain>
    </source>
</reference>
<protein>
    <submittedName>
        <fullName evidence="1">Uncharacterized protein</fullName>
    </submittedName>
</protein>
<dbReference type="Proteomes" id="UP001596108">
    <property type="component" value="Unassembled WGS sequence"/>
</dbReference>
<proteinExistence type="predicted"/>